<dbReference type="CDD" id="cd06225">
    <property type="entry name" value="HAMP"/>
    <property type="match status" value="1"/>
</dbReference>
<dbReference type="PROSITE" id="PS50109">
    <property type="entry name" value="HIS_KIN"/>
    <property type="match status" value="1"/>
</dbReference>
<dbReference type="GO" id="GO:0000155">
    <property type="term" value="F:phosphorelay sensor kinase activity"/>
    <property type="evidence" value="ECO:0007669"/>
    <property type="project" value="InterPro"/>
</dbReference>
<dbReference type="InterPro" id="IPR003594">
    <property type="entry name" value="HATPase_dom"/>
</dbReference>
<dbReference type="GO" id="GO:0005886">
    <property type="term" value="C:plasma membrane"/>
    <property type="evidence" value="ECO:0007669"/>
    <property type="project" value="UniProtKB-SubCell"/>
</dbReference>
<evidence type="ECO:0000256" key="13">
    <source>
        <dbReference type="ARBA" id="ARBA00023012"/>
    </source>
</evidence>
<evidence type="ECO:0000256" key="14">
    <source>
        <dbReference type="ARBA" id="ARBA00023136"/>
    </source>
</evidence>
<keyword evidence="12 15" id="KW-1133">Transmembrane helix</keyword>
<dbReference type="SMART" id="SM00388">
    <property type="entry name" value="HisKA"/>
    <property type="match status" value="1"/>
</dbReference>
<evidence type="ECO:0000259" key="16">
    <source>
        <dbReference type="PROSITE" id="PS50109"/>
    </source>
</evidence>
<feature type="domain" description="HAMP" evidence="17">
    <location>
        <begin position="79"/>
        <end position="131"/>
    </location>
</feature>
<dbReference type="EMBL" id="FNFP01000011">
    <property type="protein sequence ID" value="SDL25005.1"/>
    <property type="molecule type" value="Genomic_DNA"/>
</dbReference>
<keyword evidence="19" id="KW-1185">Reference proteome</keyword>
<dbReference type="FunFam" id="3.30.565.10:FF:000006">
    <property type="entry name" value="Sensor histidine kinase WalK"/>
    <property type="match status" value="1"/>
</dbReference>
<keyword evidence="7" id="KW-0808">Transferase</keyword>
<dbReference type="SMART" id="SM00387">
    <property type="entry name" value="HATPase_c"/>
    <property type="match status" value="1"/>
</dbReference>
<dbReference type="InterPro" id="IPR036097">
    <property type="entry name" value="HisK_dim/P_sf"/>
</dbReference>
<dbReference type="PROSITE" id="PS50885">
    <property type="entry name" value="HAMP"/>
    <property type="match status" value="1"/>
</dbReference>
<dbReference type="Gene3D" id="1.10.287.130">
    <property type="match status" value="1"/>
</dbReference>
<dbReference type="SUPFAM" id="SSF47384">
    <property type="entry name" value="Homodimeric domain of signal transducing histidine kinase"/>
    <property type="match status" value="1"/>
</dbReference>
<evidence type="ECO:0000256" key="15">
    <source>
        <dbReference type="SAM" id="Phobius"/>
    </source>
</evidence>
<dbReference type="PRINTS" id="PR00344">
    <property type="entry name" value="BCTRLSENSOR"/>
</dbReference>
<dbReference type="AlphaFoldDB" id="A0A1G9IJ14"/>
<dbReference type="SUPFAM" id="SSF55874">
    <property type="entry name" value="ATPase domain of HSP90 chaperone/DNA topoisomerase II/histidine kinase"/>
    <property type="match status" value="1"/>
</dbReference>
<name>A0A1G9IJ14_9FIRM</name>
<evidence type="ECO:0000256" key="3">
    <source>
        <dbReference type="ARBA" id="ARBA00004236"/>
    </source>
</evidence>
<dbReference type="RefSeq" id="WP_090554860.1">
    <property type="nucleotide sequence ID" value="NZ_FNFP01000011.1"/>
</dbReference>
<dbReference type="FunFam" id="1.10.287.130:FF:000008">
    <property type="entry name" value="Two-component sensor histidine kinase"/>
    <property type="match status" value="1"/>
</dbReference>
<evidence type="ECO:0000256" key="10">
    <source>
        <dbReference type="ARBA" id="ARBA00022777"/>
    </source>
</evidence>
<keyword evidence="13" id="KW-0902">Two-component regulatory system</keyword>
<evidence type="ECO:0000256" key="8">
    <source>
        <dbReference type="ARBA" id="ARBA00022692"/>
    </source>
</evidence>
<comment type="catalytic activity">
    <reaction evidence="1">
        <text>ATP + protein L-histidine = ADP + protein N-phospho-L-histidine.</text>
        <dbReference type="EC" id="2.7.13.3"/>
    </reaction>
</comment>
<feature type="domain" description="Histidine kinase" evidence="16">
    <location>
        <begin position="146"/>
        <end position="362"/>
    </location>
</feature>
<reference evidence="18 19" key="1">
    <citation type="submission" date="2016-10" db="EMBL/GenBank/DDBJ databases">
        <authorList>
            <person name="de Groot N.N."/>
        </authorList>
    </citation>
    <scope>NUCLEOTIDE SEQUENCE [LARGE SCALE GENOMIC DNA]</scope>
    <source>
        <strain evidence="18 19">DSM 18346</strain>
    </source>
</reference>
<evidence type="ECO:0000256" key="11">
    <source>
        <dbReference type="ARBA" id="ARBA00022840"/>
    </source>
</evidence>
<proteinExistence type="predicted"/>
<evidence type="ECO:0000256" key="12">
    <source>
        <dbReference type="ARBA" id="ARBA00022989"/>
    </source>
</evidence>
<dbReference type="Gene3D" id="6.10.340.10">
    <property type="match status" value="1"/>
</dbReference>
<keyword evidence="9" id="KW-0547">Nucleotide-binding</keyword>
<organism evidence="18 19">
    <name type="scientific">Natronincola ferrireducens</name>
    <dbReference type="NCBI Taxonomy" id="393762"/>
    <lineage>
        <taxon>Bacteria</taxon>
        <taxon>Bacillati</taxon>
        <taxon>Bacillota</taxon>
        <taxon>Clostridia</taxon>
        <taxon>Peptostreptococcales</taxon>
        <taxon>Natronincolaceae</taxon>
        <taxon>Natronincola</taxon>
    </lineage>
</organism>
<accession>A0A1G9IJ14</accession>
<feature type="transmembrane region" description="Helical" evidence="15">
    <location>
        <begin position="60"/>
        <end position="78"/>
    </location>
</feature>
<evidence type="ECO:0000313" key="18">
    <source>
        <dbReference type="EMBL" id="SDL25005.1"/>
    </source>
</evidence>
<evidence type="ECO:0000259" key="17">
    <source>
        <dbReference type="PROSITE" id="PS50885"/>
    </source>
</evidence>
<dbReference type="GO" id="GO:0005524">
    <property type="term" value="F:ATP binding"/>
    <property type="evidence" value="ECO:0007669"/>
    <property type="project" value="UniProtKB-KW"/>
</dbReference>
<gene>
    <name evidence="18" type="ORF">SAMN05660472_02883</name>
</gene>
<protein>
    <recommendedName>
        <fullName evidence="4">histidine kinase</fullName>
        <ecNumber evidence="4">2.7.13.3</ecNumber>
    </recommendedName>
</protein>
<dbReference type="InterPro" id="IPR036890">
    <property type="entry name" value="HATPase_C_sf"/>
</dbReference>
<keyword evidence="8 15" id="KW-0812">Transmembrane</keyword>
<dbReference type="OrthoDB" id="9792991at2"/>
<evidence type="ECO:0000256" key="5">
    <source>
        <dbReference type="ARBA" id="ARBA00022475"/>
    </source>
</evidence>
<dbReference type="InterPro" id="IPR005467">
    <property type="entry name" value="His_kinase_dom"/>
</dbReference>
<evidence type="ECO:0000313" key="19">
    <source>
        <dbReference type="Proteomes" id="UP000198718"/>
    </source>
</evidence>
<evidence type="ECO:0000256" key="7">
    <source>
        <dbReference type="ARBA" id="ARBA00022679"/>
    </source>
</evidence>
<feature type="transmembrane region" description="Helical" evidence="15">
    <location>
        <begin position="12"/>
        <end position="40"/>
    </location>
</feature>
<dbReference type="Pfam" id="PF02518">
    <property type="entry name" value="HATPase_c"/>
    <property type="match status" value="1"/>
</dbReference>
<dbReference type="Proteomes" id="UP000198718">
    <property type="component" value="Unassembled WGS sequence"/>
</dbReference>
<dbReference type="InterPro" id="IPR003661">
    <property type="entry name" value="HisK_dim/P_dom"/>
</dbReference>
<dbReference type="PANTHER" id="PTHR45528">
    <property type="entry name" value="SENSOR HISTIDINE KINASE CPXA"/>
    <property type="match status" value="1"/>
</dbReference>
<evidence type="ECO:0000256" key="2">
    <source>
        <dbReference type="ARBA" id="ARBA00004141"/>
    </source>
</evidence>
<evidence type="ECO:0000256" key="1">
    <source>
        <dbReference type="ARBA" id="ARBA00000085"/>
    </source>
</evidence>
<dbReference type="InterPro" id="IPR003660">
    <property type="entry name" value="HAMP_dom"/>
</dbReference>
<dbReference type="STRING" id="393762.SAMN05660472_02883"/>
<comment type="subcellular location">
    <subcellularLocation>
        <location evidence="3">Cell membrane</location>
    </subcellularLocation>
    <subcellularLocation>
        <location evidence="2">Membrane</location>
        <topology evidence="2">Multi-pass membrane protein</topology>
    </subcellularLocation>
</comment>
<evidence type="ECO:0000256" key="4">
    <source>
        <dbReference type="ARBA" id="ARBA00012438"/>
    </source>
</evidence>
<dbReference type="EC" id="2.7.13.3" evidence="4"/>
<dbReference type="CDD" id="cd00082">
    <property type="entry name" value="HisKA"/>
    <property type="match status" value="1"/>
</dbReference>
<sequence>MKRKMLSKISIKLILLNITAFAISIVVFILVTSVSTYFIIIRYADKMDIPMVLAHNIYSLFLTVLPIIIFIGIFLVGINKRVKYLNYIINSLKGVKEQVYLEELKLDGNDEITELASSINIMSNRLKENYEREKKIEQGKNDLIVAVSHDLKTPLTSIIGYLEIINKNSNTYNHEEIEYLNIAYEKSKGLKDLIDELFEYTKLANDYVVLEKSPCNMVILVKQVVGEYIPLLKQKNISVEIDCHSKELWCEIDVQSIIRVLDNIIKNAEKYSFENTELKVFIGKIGNEIKITFQNAGEHIAGEELEKIFDKMYRLDKSRNQRIEGSGLGLAISRRIIELHGGKIWAQCDGNIVKFNITLKMA</sequence>
<dbReference type="Gene3D" id="3.30.565.10">
    <property type="entry name" value="Histidine kinase-like ATPase, C-terminal domain"/>
    <property type="match status" value="1"/>
</dbReference>
<dbReference type="InterPro" id="IPR004358">
    <property type="entry name" value="Sig_transdc_His_kin-like_C"/>
</dbReference>
<keyword evidence="14 15" id="KW-0472">Membrane</keyword>
<dbReference type="PANTHER" id="PTHR45528:SF8">
    <property type="entry name" value="HISTIDINE KINASE"/>
    <property type="match status" value="1"/>
</dbReference>
<keyword evidence="5" id="KW-1003">Cell membrane</keyword>
<dbReference type="Pfam" id="PF00512">
    <property type="entry name" value="HisKA"/>
    <property type="match status" value="1"/>
</dbReference>
<keyword evidence="11" id="KW-0067">ATP-binding</keyword>
<evidence type="ECO:0000256" key="9">
    <source>
        <dbReference type="ARBA" id="ARBA00022741"/>
    </source>
</evidence>
<keyword evidence="10 18" id="KW-0418">Kinase</keyword>
<keyword evidence="6" id="KW-0597">Phosphoprotein</keyword>
<dbReference type="InterPro" id="IPR050398">
    <property type="entry name" value="HssS/ArlS-like"/>
</dbReference>
<evidence type="ECO:0000256" key="6">
    <source>
        <dbReference type="ARBA" id="ARBA00022553"/>
    </source>
</evidence>